<feature type="region of interest" description="Disordered" evidence="2">
    <location>
        <begin position="383"/>
        <end position="407"/>
    </location>
</feature>
<evidence type="ECO:0000259" key="3">
    <source>
        <dbReference type="PROSITE" id="PS51471"/>
    </source>
</evidence>
<sequence length="932" mass="102614">MDHGERNIHSQERQCEAARLQGWQQTNTNTNTLGVAQLPSSIFHLPYLLFILIPSPSAARPPLHAPSSCSFPAPRCPPNNTPPASPSFPPVRPSHRVNPVSLAYDVHTMNFFSQFGNLPTIHTRKALLLLDIQNDFVRPSGALHVPNTADFLDTLPQLANAFRRNGEVVWVRSHYESPQPLVSSSDAQDLIVLGRMDNETRRTETVADGSSSPGGSSPVDEEAFLSVDPPRCCVPQTPGAQFPAPILAAINTESDTLIDKTDYSALQDPGLILSFRTSFVTEIYLCGSLSNVSVYATALDAVRHGFAVTLVEDCLGFRSFTRHEEAMRRMADIFGANGITTQELSEELDWEETDAIARRGSRPLRSLTPAGIEGVMDELEVKPGAAQPPKEESPESTSSGPRQGGIEDLLADMTDNEDGDLQELANLTRARSRYGMDSHRSAPQAGSGEKKIRSRVRRPKRPDSKVESPRSEKRPRGKAKKQDVYRPGDVIGEGDSRIVYDLDLPLEAFEKIRDEVAWQKMYHLSGQVPRLVAVQGRLLPDGSAPIYRHPADESPPLHPFTATVDRVRAIIERILGHPLNHALIQLYRDGQDRISEHSDKTLDIVRGSSICNVSLGAQRVMVLRTKGQGSEDTDSGRLTQRIPMPHESLFVLGQNTNMRWLHGIRPDKRAEAEKSIEERAYGGARISLTFRHIGTFLDPAGDMIWGQGAVAKSQDTANPVIHGDAAETERIILAFGQENHATEFNWDGVYGSGFDVVNFVTAFTAKLILGSDPVANLRVRLCLGENGIRYKSTTENGDGDRPVYIAADGAKLAGGINILTHFAERSSELVRPGVQALRGGSHLPAINQLLSSWRAHPSNDKLPLPTWEDALDEQPYLNGPAFGIDDCALWPVLREIAQTTQLLPSKTYPNLSLYYNRVEKRGIVKTTLEEIN</sequence>
<dbReference type="PROSITE" id="PS51471">
    <property type="entry name" value="FE2OG_OXY"/>
    <property type="match status" value="1"/>
</dbReference>
<reference evidence="4 5" key="1">
    <citation type="submission" date="2018-02" db="EMBL/GenBank/DDBJ databases">
        <title>The genomes of Aspergillus section Nigri reveals drivers in fungal speciation.</title>
        <authorList>
            <consortium name="DOE Joint Genome Institute"/>
            <person name="Vesth T.C."/>
            <person name="Nybo J."/>
            <person name="Theobald S."/>
            <person name="Brandl J."/>
            <person name="Frisvad J.C."/>
            <person name="Nielsen K.F."/>
            <person name="Lyhne E.K."/>
            <person name="Kogle M.E."/>
            <person name="Kuo A."/>
            <person name="Riley R."/>
            <person name="Clum A."/>
            <person name="Nolan M."/>
            <person name="Lipzen A."/>
            <person name="Salamov A."/>
            <person name="Henrissat B."/>
            <person name="Wiebenga A."/>
            <person name="De vries R.P."/>
            <person name="Grigoriev I.V."/>
            <person name="Mortensen U.H."/>
            <person name="Andersen M.R."/>
            <person name="Baker S.E."/>
        </authorList>
    </citation>
    <scope>NUCLEOTIDE SEQUENCE [LARGE SCALE GENOMIC DNA]</scope>
    <source>
        <strain evidence="4 5">CBS 707.79</strain>
    </source>
</reference>
<comment type="similarity">
    <text evidence="1">Belongs to the isochorismatase family.</text>
</comment>
<dbReference type="VEuPathDB" id="FungiDB:BO71DRAFT_426394"/>
<evidence type="ECO:0000256" key="1">
    <source>
        <dbReference type="ARBA" id="ARBA00006336"/>
    </source>
</evidence>
<feature type="region of interest" description="Disordered" evidence="2">
    <location>
        <begin position="201"/>
        <end position="220"/>
    </location>
</feature>
<protein>
    <submittedName>
        <fullName evidence="4">Isochorismatase family protein family</fullName>
    </submittedName>
</protein>
<dbReference type="CDD" id="cd00299">
    <property type="entry name" value="GST_C_family"/>
    <property type="match status" value="1"/>
</dbReference>
<organism evidence="4 5">
    <name type="scientific">Aspergillus ellipticus CBS 707.79</name>
    <dbReference type="NCBI Taxonomy" id="1448320"/>
    <lineage>
        <taxon>Eukaryota</taxon>
        <taxon>Fungi</taxon>
        <taxon>Dikarya</taxon>
        <taxon>Ascomycota</taxon>
        <taxon>Pezizomycotina</taxon>
        <taxon>Eurotiomycetes</taxon>
        <taxon>Eurotiomycetidae</taxon>
        <taxon>Eurotiales</taxon>
        <taxon>Aspergillaceae</taxon>
        <taxon>Aspergillus</taxon>
        <taxon>Aspergillus subgen. Circumdati</taxon>
    </lineage>
</organism>
<dbReference type="InterPro" id="IPR005123">
    <property type="entry name" value="Oxoglu/Fe-dep_dioxygenase_dom"/>
</dbReference>
<evidence type="ECO:0000313" key="5">
    <source>
        <dbReference type="Proteomes" id="UP000247810"/>
    </source>
</evidence>
<name>A0A319DKG1_9EURO</name>
<proteinExistence type="inferred from homology"/>
<dbReference type="InterPro" id="IPR036282">
    <property type="entry name" value="Glutathione-S-Trfase_C_sf"/>
</dbReference>
<dbReference type="OrthoDB" id="445341at2759"/>
<dbReference type="GO" id="GO:0051213">
    <property type="term" value="F:dioxygenase activity"/>
    <property type="evidence" value="ECO:0007669"/>
    <property type="project" value="InterPro"/>
</dbReference>
<dbReference type="InterPro" id="IPR027450">
    <property type="entry name" value="AlkB-like"/>
</dbReference>
<dbReference type="InterPro" id="IPR000868">
    <property type="entry name" value="Isochorismatase-like_dom"/>
</dbReference>
<feature type="compositionally biased region" description="Basic and acidic residues" evidence="2">
    <location>
        <begin position="461"/>
        <end position="486"/>
    </location>
</feature>
<dbReference type="SUPFAM" id="SSF47616">
    <property type="entry name" value="GST C-terminal domain-like"/>
    <property type="match status" value="1"/>
</dbReference>
<dbReference type="GO" id="GO:0006307">
    <property type="term" value="P:DNA alkylation repair"/>
    <property type="evidence" value="ECO:0007669"/>
    <property type="project" value="InterPro"/>
</dbReference>
<dbReference type="PANTHER" id="PTHR31212:SF5">
    <property type="entry name" value="ISOCHORISMATASE FAMILY PROTEIN FAMILY (AFU_ORTHOLOGUE AFUA_3G14500)"/>
    <property type="match status" value="1"/>
</dbReference>
<dbReference type="SUPFAM" id="SSF52499">
    <property type="entry name" value="Isochorismatase-like hydrolases"/>
    <property type="match status" value="1"/>
</dbReference>
<dbReference type="Proteomes" id="UP000247810">
    <property type="component" value="Unassembled WGS sequence"/>
</dbReference>
<evidence type="ECO:0000313" key="4">
    <source>
        <dbReference type="EMBL" id="PYH98055.1"/>
    </source>
</evidence>
<dbReference type="AlphaFoldDB" id="A0A319DKG1"/>
<dbReference type="InterPro" id="IPR036380">
    <property type="entry name" value="Isochorismatase-like_sf"/>
</dbReference>
<dbReference type="Gene3D" id="2.60.120.590">
    <property type="entry name" value="Alpha-ketoglutarate-dependent dioxygenase AlkB-like"/>
    <property type="match status" value="1"/>
</dbReference>
<evidence type="ECO:0000256" key="2">
    <source>
        <dbReference type="SAM" id="MobiDB-lite"/>
    </source>
</evidence>
<keyword evidence="5" id="KW-1185">Reference proteome</keyword>
<dbReference type="Gene3D" id="3.40.50.850">
    <property type="entry name" value="Isochorismatase-like"/>
    <property type="match status" value="1"/>
</dbReference>
<feature type="domain" description="Fe2OG dioxygenase" evidence="3">
    <location>
        <begin position="578"/>
        <end position="694"/>
    </location>
</feature>
<dbReference type="CDD" id="cd00431">
    <property type="entry name" value="cysteine_hydrolases"/>
    <property type="match status" value="1"/>
</dbReference>
<gene>
    <name evidence="4" type="ORF">BO71DRAFT_426394</name>
</gene>
<accession>A0A319DKG1</accession>
<dbReference type="Gene3D" id="1.20.1050.10">
    <property type="match status" value="1"/>
</dbReference>
<dbReference type="PANTHER" id="PTHR31212">
    <property type="entry name" value="ALPHA-KETOGLUTARATE-DEPENDENT DIOXYGENASE ALKB HOMOLOG 3"/>
    <property type="match status" value="1"/>
</dbReference>
<dbReference type="InterPro" id="IPR032854">
    <property type="entry name" value="ALKBH3"/>
</dbReference>
<dbReference type="EMBL" id="KZ825815">
    <property type="protein sequence ID" value="PYH98055.1"/>
    <property type="molecule type" value="Genomic_DNA"/>
</dbReference>
<feature type="compositionally biased region" description="Low complexity" evidence="2">
    <location>
        <begin position="209"/>
        <end position="218"/>
    </location>
</feature>
<feature type="region of interest" description="Disordered" evidence="2">
    <location>
        <begin position="431"/>
        <end position="488"/>
    </location>
</feature>
<dbReference type="Pfam" id="PF13532">
    <property type="entry name" value="2OG-FeII_Oxy_2"/>
    <property type="match status" value="1"/>
</dbReference>
<dbReference type="STRING" id="1448320.A0A319DKG1"/>
<dbReference type="SUPFAM" id="SSF51197">
    <property type="entry name" value="Clavaminate synthase-like"/>
    <property type="match status" value="1"/>
</dbReference>
<dbReference type="Pfam" id="PF00857">
    <property type="entry name" value="Isochorismatase"/>
    <property type="match status" value="1"/>
</dbReference>
<dbReference type="InterPro" id="IPR037151">
    <property type="entry name" value="AlkB-like_sf"/>
</dbReference>